<dbReference type="Pfam" id="PF26410">
    <property type="entry name" value="GH5_mannosidase"/>
    <property type="match status" value="1"/>
</dbReference>
<evidence type="ECO:0000256" key="4">
    <source>
        <dbReference type="ARBA" id="ARBA00012706"/>
    </source>
</evidence>
<feature type="signal peptide" evidence="9">
    <location>
        <begin position="1"/>
        <end position="22"/>
    </location>
</feature>
<dbReference type="InterPro" id="IPR045053">
    <property type="entry name" value="MAN-like"/>
</dbReference>
<dbReference type="AlphaFoldDB" id="A0AAW0IXB0"/>
<keyword evidence="5" id="KW-0964">Secreted</keyword>
<keyword evidence="7" id="KW-0378">Hydrolase</keyword>
<dbReference type="GO" id="GO:0005576">
    <property type="term" value="C:extracellular region"/>
    <property type="evidence" value="ECO:0007669"/>
    <property type="project" value="UniProtKB-SubCell"/>
</dbReference>
<comment type="similarity">
    <text evidence="3">Belongs to the glycosyl hydrolase 5 (cellulase A) family.</text>
</comment>
<keyword evidence="12" id="KW-1185">Reference proteome</keyword>
<name>A0AAW0IXB0_QUESU</name>
<evidence type="ECO:0000256" key="9">
    <source>
        <dbReference type="SAM" id="SignalP"/>
    </source>
</evidence>
<keyword evidence="6 9" id="KW-0732">Signal</keyword>
<evidence type="ECO:0000256" key="3">
    <source>
        <dbReference type="ARBA" id="ARBA00005641"/>
    </source>
</evidence>
<evidence type="ECO:0000256" key="1">
    <source>
        <dbReference type="ARBA" id="ARBA00001678"/>
    </source>
</evidence>
<accession>A0AAW0IXB0</accession>
<dbReference type="GO" id="GO:0016985">
    <property type="term" value="F:mannan endo-1,4-beta-mannosidase activity"/>
    <property type="evidence" value="ECO:0007669"/>
    <property type="project" value="UniProtKB-EC"/>
</dbReference>
<evidence type="ECO:0000313" key="11">
    <source>
        <dbReference type="EMBL" id="KAK7819289.1"/>
    </source>
</evidence>
<dbReference type="PANTHER" id="PTHR31451:SF39">
    <property type="entry name" value="MANNAN ENDO-1,4-BETA-MANNOSIDASE 1"/>
    <property type="match status" value="1"/>
</dbReference>
<protein>
    <recommendedName>
        <fullName evidence="4">mannan endo-1,4-beta-mannosidase</fullName>
        <ecNumber evidence="4">3.2.1.78</ecNumber>
    </recommendedName>
</protein>
<dbReference type="FunFam" id="3.20.20.80:FF:000012">
    <property type="entry name" value="Mannan endo-1,4-beta-mannosidase 6"/>
    <property type="match status" value="1"/>
</dbReference>
<reference evidence="11 12" key="1">
    <citation type="journal article" date="2018" name="Sci. Data">
        <title>The draft genome sequence of cork oak.</title>
        <authorList>
            <person name="Ramos A.M."/>
            <person name="Usie A."/>
            <person name="Barbosa P."/>
            <person name="Barros P.M."/>
            <person name="Capote T."/>
            <person name="Chaves I."/>
            <person name="Simoes F."/>
            <person name="Abreu I."/>
            <person name="Carrasquinho I."/>
            <person name="Faro C."/>
            <person name="Guimaraes J.B."/>
            <person name="Mendonca D."/>
            <person name="Nobrega F."/>
            <person name="Rodrigues L."/>
            <person name="Saibo N.J.M."/>
            <person name="Varela M.C."/>
            <person name="Egas C."/>
            <person name="Matos J."/>
            <person name="Miguel C.M."/>
            <person name="Oliveira M.M."/>
            <person name="Ricardo C.P."/>
            <person name="Goncalves S."/>
        </authorList>
    </citation>
    <scope>NUCLEOTIDE SEQUENCE [LARGE SCALE GENOMIC DNA]</scope>
    <source>
        <strain evidence="12">cv. HL8</strain>
    </source>
</reference>
<feature type="chain" id="PRO_5043440991" description="mannan endo-1,4-beta-mannosidase" evidence="9">
    <location>
        <begin position="23"/>
        <end position="360"/>
    </location>
</feature>
<dbReference type="PANTHER" id="PTHR31451">
    <property type="match status" value="1"/>
</dbReference>
<comment type="subcellular location">
    <subcellularLocation>
        <location evidence="2">Secreted</location>
    </subcellularLocation>
</comment>
<evidence type="ECO:0000256" key="6">
    <source>
        <dbReference type="ARBA" id="ARBA00022729"/>
    </source>
</evidence>
<feature type="domain" description="Glycoside hydrolase family 5" evidence="10">
    <location>
        <begin position="34"/>
        <end position="358"/>
    </location>
</feature>
<dbReference type="EMBL" id="PKMF04000790">
    <property type="protein sequence ID" value="KAK7819289.1"/>
    <property type="molecule type" value="Genomic_DNA"/>
</dbReference>
<keyword evidence="8" id="KW-0326">Glycosidase</keyword>
<evidence type="ECO:0000256" key="2">
    <source>
        <dbReference type="ARBA" id="ARBA00004613"/>
    </source>
</evidence>
<dbReference type="SUPFAM" id="SSF51445">
    <property type="entry name" value="(Trans)glycosidases"/>
    <property type="match status" value="1"/>
</dbReference>
<dbReference type="EC" id="3.2.1.78" evidence="4"/>
<evidence type="ECO:0000256" key="7">
    <source>
        <dbReference type="ARBA" id="ARBA00022801"/>
    </source>
</evidence>
<proteinExistence type="inferred from homology"/>
<dbReference type="InterPro" id="IPR017853">
    <property type="entry name" value="GH"/>
</dbReference>
<sequence>MSGKRFFNLLLLTLVVLLGTKGILCEARSTGFAYVTTNGTRFVLNGNSVYLNGFNAYWLMYMASFPANRDNITATFQLAAKSEMNVLRTWAFSDGVERALQTSPGVYNEEMFEGLDFVISESRKYGLPLILSLVNNFADFGGRKQYVQWARESGQTLENDDDFYTNPVVKQYYKNHVKAILTRVNSIIGVPYKDDPMIFAWELINEPRCETDPSGRFVQEWVREMAAFVKFIDSNHLLEIGLEGFYGDSIPPRREFNPGNVHVGTDFISNNQLPGVDFATIHLYPDQWLPNSNDSVQAAFVDKWIEAHIEDSQSVLQKPLVLAEFGKSSKLPGYTQDQRDKYFAKLYEDIYNSSSNRGHW</sequence>
<evidence type="ECO:0000256" key="8">
    <source>
        <dbReference type="ARBA" id="ARBA00023295"/>
    </source>
</evidence>
<comment type="caution">
    <text evidence="11">The sequence shown here is derived from an EMBL/GenBank/DDBJ whole genome shotgun (WGS) entry which is preliminary data.</text>
</comment>
<evidence type="ECO:0000313" key="12">
    <source>
        <dbReference type="Proteomes" id="UP000237347"/>
    </source>
</evidence>
<dbReference type="InterPro" id="IPR001547">
    <property type="entry name" value="Glyco_hydro_5"/>
</dbReference>
<comment type="catalytic activity">
    <reaction evidence="1">
        <text>Random hydrolysis of (1-&gt;4)-beta-D-mannosidic linkages in mannans, galactomannans and glucomannans.</text>
        <dbReference type="EC" id="3.2.1.78"/>
    </reaction>
</comment>
<evidence type="ECO:0000259" key="10">
    <source>
        <dbReference type="Pfam" id="PF26410"/>
    </source>
</evidence>
<dbReference type="Gene3D" id="3.20.20.80">
    <property type="entry name" value="Glycosidases"/>
    <property type="match status" value="1"/>
</dbReference>
<gene>
    <name evidence="11" type="primary">MAN4</name>
    <name evidence="11" type="ORF">CFP56_040471</name>
</gene>
<organism evidence="11 12">
    <name type="scientific">Quercus suber</name>
    <name type="common">Cork oak</name>
    <dbReference type="NCBI Taxonomy" id="58331"/>
    <lineage>
        <taxon>Eukaryota</taxon>
        <taxon>Viridiplantae</taxon>
        <taxon>Streptophyta</taxon>
        <taxon>Embryophyta</taxon>
        <taxon>Tracheophyta</taxon>
        <taxon>Spermatophyta</taxon>
        <taxon>Magnoliopsida</taxon>
        <taxon>eudicotyledons</taxon>
        <taxon>Gunneridae</taxon>
        <taxon>Pentapetalae</taxon>
        <taxon>rosids</taxon>
        <taxon>fabids</taxon>
        <taxon>Fagales</taxon>
        <taxon>Fagaceae</taxon>
        <taxon>Quercus</taxon>
    </lineage>
</organism>
<evidence type="ECO:0000256" key="5">
    <source>
        <dbReference type="ARBA" id="ARBA00022525"/>
    </source>
</evidence>
<dbReference type="Proteomes" id="UP000237347">
    <property type="component" value="Unassembled WGS sequence"/>
</dbReference>